<sequence>MACTFDYQIPEYAKQTASERYIHEPSPAHGDAQYNGIDHKFPTELQGFVLIFPERDRVYWSAQAAALHGELANQPIEFSLRQFMQWYLPSQRDLFAQSIFDEANNDGFQLDLCIAHSNQHVRYLCIPLQHHNSVIWAGFVRSTLAQKNKILIDLALRKARQVLAELC</sequence>
<evidence type="ECO:0000313" key="2">
    <source>
        <dbReference type="Proteomes" id="UP000286934"/>
    </source>
</evidence>
<evidence type="ECO:0000313" key="1">
    <source>
        <dbReference type="EMBL" id="RUO38096.1"/>
    </source>
</evidence>
<comment type="caution">
    <text evidence="1">The sequence shown here is derived from an EMBL/GenBank/DDBJ whole genome shotgun (WGS) entry which is preliminary data.</text>
</comment>
<proteinExistence type="predicted"/>
<name>A0A432WWE6_9GAMM</name>
<dbReference type="Proteomes" id="UP000286934">
    <property type="component" value="Unassembled WGS sequence"/>
</dbReference>
<protein>
    <submittedName>
        <fullName evidence="1">Uncharacterized protein</fullName>
    </submittedName>
</protein>
<gene>
    <name evidence="1" type="ORF">CWE13_00095</name>
</gene>
<dbReference type="EMBL" id="PIPP01000001">
    <property type="protein sequence ID" value="RUO38096.1"/>
    <property type="molecule type" value="Genomic_DNA"/>
</dbReference>
<dbReference type="OrthoDB" id="6400137at2"/>
<organism evidence="1 2">
    <name type="scientific">Aliidiomarina shirensis</name>
    <dbReference type="NCBI Taxonomy" id="1048642"/>
    <lineage>
        <taxon>Bacteria</taxon>
        <taxon>Pseudomonadati</taxon>
        <taxon>Pseudomonadota</taxon>
        <taxon>Gammaproteobacteria</taxon>
        <taxon>Alteromonadales</taxon>
        <taxon>Idiomarinaceae</taxon>
        <taxon>Aliidiomarina</taxon>
    </lineage>
</organism>
<dbReference type="AlphaFoldDB" id="A0A432WWE6"/>
<accession>A0A432WWE6</accession>
<dbReference type="RefSeq" id="WP_126805321.1">
    <property type="nucleotide sequence ID" value="NZ_PIPP01000001.1"/>
</dbReference>
<reference evidence="2" key="1">
    <citation type="journal article" date="2018" name="Front. Microbiol.">
        <title>Genome-Based Analysis Reveals the Taxonomy and Diversity of the Family Idiomarinaceae.</title>
        <authorList>
            <person name="Liu Y."/>
            <person name="Lai Q."/>
            <person name="Shao Z."/>
        </authorList>
    </citation>
    <scope>NUCLEOTIDE SEQUENCE [LARGE SCALE GENOMIC DNA]</scope>
    <source>
        <strain evidence="2">AIS</strain>
    </source>
</reference>
<keyword evidence="2" id="KW-1185">Reference proteome</keyword>